<dbReference type="InterPro" id="IPR029068">
    <property type="entry name" value="Glyas_Bleomycin-R_OHBP_Dase"/>
</dbReference>
<accession>A0A6V7R9E1</accession>
<dbReference type="AlphaFoldDB" id="A0A6V7R9E1"/>
<keyword evidence="3" id="KW-1185">Reference proteome</keyword>
<dbReference type="PROSITE" id="PS51819">
    <property type="entry name" value="VOC"/>
    <property type="match status" value="1"/>
</dbReference>
<dbReference type="SUPFAM" id="SSF54593">
    <property type="entry name" value="Glyoxalase/Bleomycin resistance protein/Dihydroxybiphenyl dioxygenase"/>
    <property type="match status" value="1"/>
</dbReference>
<dbReference type="Proteomes" id="UP000589351">
    <property type="component" value="Unassembled WGS sequence"/>
</dbReference>
<dbReference type="InterPro" id="IPR037523">
    <property type="entry name" value="VOC_core"/>
</dbReference>
<dbReference type="PANTHER" id="PTHR36437:SF2">
    <property type="entry name" value="GLYOXALASE_BLEOMYCIN RESISTANCE PROTEIN_DIOXYGENASE"/>
    <property type="match status" value="1"/>
</dbReference>
<name>A0A6V7R9E1_9STAP</name>
<comment type="caution">
    <text evidence="2">The sequence shown here is derived from an EMBL/GenBank/DDBJ whole genome shotgun (WGS) entry which is preliminary data.</text>
</comment>
<sequence length="99" mass="11169">MVKEEIDLPEYFKGYVIAPDESAQTTMTLFSKDFIKKYSPEVSLGLPSLMFEVEEIEKLYEVCKNNGVEVGELVEIPGVKTFNFQDGQGNYFAVSEAVE</sequence>
<feature type="domain" description="VOC" evidence="1">
    <location>
        <begin position="1"/>
        <end position="97"/>
    </location>
</feature>
<protein>
    <submittedName>
        <fullName evidence="2">Glyoxalase-like domain protein</fullName>
    </submittedName>
</protein>
<dbReference type="EMBL" id="CAJEWD010000004">
    <property type="protein sequence ID" value="CAD2074110.1"/>
    <property type="molecule type" value="Genomic_DNA"/>
</dbReference>
<proteinExistence type="predicted"/>
<reference evidence="2 3" key="1">
    <citation type="submission" date="2020-07" db="EMBL/GenBank/DDBJ databases">
        <authorList>
            <person name="Criscuolo A."/>
        </authorList>
    </citation>
    <scope>NUCLEOTIDE SEQUENCE [LARGE SCALE GENOMIC DNA]</scope>
    <source>
        <strain evidence="2">CIP111649</strain>
    </source>
</reference>
<evidence type="ECO:0000259" key="1">
    <source>
        <dbReference type="PROSITE" id="PS51819"/>
    </source>
</evidence>
<dbReference type="Gene3D" id="3.10.180.10">
    <property type="entry name" value="2,3-Dihydroxybiphenyl 1,2-Dioxygenase, domain 1"/>
    <property type="match status" value="1"/>
</dbReference>
<evidence type="ECO:0000313" key="3">
    <source>
        <dbReference type="Proteomes" id="UP000589351"/>
    </source>
</evidence>
<gene>
    <name evidence="2" type="ORF">JEODO184_00626</name>
</gene>
<dbReference type="PANTHER" id="PTHR36437">
    <property type="entry name" value="GLYOXALASE/BLEOMYCIN RESISTANCE PROTEIN/DIOXYGENASE"/>
    <property type="match status" value="1"/>
</dbReference>
<evidence type="ECO:0000313" key="2">
    <source>
        <dbReference type="EMBL" id="CAD2074110.1"/>
    </source>
</evidence>
<organism evidence="2 3">
    <name type="scientific">Jeotgalicoccus meleagridis</name>
    <dbReference type="NCBI Taxonomy" id="2759181"/>
    <lineage>
        <taxon>Bacteria</taxon>
        <taxon>Bacillati</taxon>
        <taxon>Bacillota</taxon>
        <taxon>Bacilli</taxon>
        <taxon>Bacillales</taxon>
        <taxon>Staphylococcaceae</taxon>
        <taxon>Jeotgalicoccus</taxon>
    </lineage>
</organism>